<sequence>MCLLGGELNPSLASRILLVVHRRHTQTLISTRRRPISGRSNLKPWRPSNRGISRRIAAALEAFCFGLWNIVE</sequence>
<reference evidence="1 2" key="1">
    <citation type="submission" date="2022-12" db="EMBL/GenBank/DDBJ databases">
        <title>Chromosome-scale assembly of the Ensete ventricosum genome.</title>
        <authorList>
            <person name="Dussert Y."/>
            <person name="Stocks J."/>
            <person name="Wendawek A."/>
            <person name="Woldeyes F."/>
            <person name="Nichols R.A."/>
            <person name="Borrell J.S."/>
        </authorList>
    </citation>
    <scope>NUCLEOTIDE SEQUENCE [LARGE SCALE GENOMIC DNA]</scope>
    <source>
        <strain evidence="2">cv. Maze</strain>
        <tissue evidence="1">Seeds</tissue>
    </source>
</reference>
<dbReference type="Proteomes" id="UP001222027">
    <property type="component" value="Unassembled WGS sequence"/>
</dbReference>
<gene>
    <name evidence="1" type="ORF">OPV22_014008</name>
</gene>
<accession>A0AAV8R6T3</accession>
<proteinExistence type="predicted"/>
<evidence type="ECO:0000313" key="1">
    <source>
        <dbReference type="EMBL" id="KAJ8492287.1"/>
    </source>
</evidence>
<organism evidence="1 2">
    <name type="scientific">Ensete ventricosum</name>
    <name type="common">Abyssinian banana</name>
    <name type="synonym">Musa ensete</name>
    <dbReference type="NCBI Taxonomy" id="4639"/>
    <lineage>
        <taxon>Eukaryota</taxon>
        <taxon>Viridiplantae</taxon>
        <taxon>Streptophyta</taxon>
        <taxon>Embryophyta</taxon>
        <taxon>Tracheophyta</taxon>
        <taxon>Spermatophyta</taxon>
        <taxon>Magnoliopsida</taxon>
        <taxon>Liliopsida</taxon>
        <taxon>Zingiberales</taxon>
        <taxon>Musaceae</taxon>
        <taxon>Ensete</taxon>
    </lineage>
</organism>
<name>A0AAV8R6T3_ENSVE</name>
<dbReference type="AlphaFoldDB" id="A0AAV8R6T3"/>
<keyword evidence="2" id="KW-1185">Reference proteome</keyword>
<protein>
    <submittedName>
        <fullName evidence="1">Uncharacterized protein</fullName>
    </submittedName>
</protein>
<dbReference type="EMBL" id="JAQQAF010000004">
    <property type="protein sequence ID" value="KAJ8492287.1"/>
    <property type="molecule type" value="Genomic_DNA"/>
</dbReference>
<comment type="caution">
    <text evidence="1">The sequence shown here is derived from an EMBL/GenBank/DDBJ whole genome shotgun (WGS) entry which is preliminary data.</text>
</comment>
<evidence type="ECO:0000313" key="2">
    <source>
        <dbReference type="Proteomes" id="UP001222027"/>
    </source>
</evidence>